<gene>
    <name evidence="1" type="ORF">GGX14DRAFT_404054</name>
</gene>
<sequence>MKLGKITGKGVSDQFETLFHGIYEFFFGVTRKVWRMRKSSVRNDQLTSYDSLQAERDTGVKENKESIEQLGEKFFNAEIKSLQAQMVIDKHRSDHCGEKKILPKEIGPRTR</sequence>
<comment type="caution">
    <text evidence="1">The sequence shown here is derived from an EMBL/GenBank/DDBJ whole genome shotgun (WGS) entry which is preliminary data.</text>
</comment>
<reference evidence="1" key="1">
    <citation type="submission" date="2023-03" db="EMBL/GenBank/DDBJ databases">
        <title>Massive genome expansion in bonnet fungi (Mycena s.s.) driven by repeated elements and novel gene families across ecological guilds.</title>
        <authorList>
            <consortium name="Lawrence Berkeley National Laboratory"/>
            <person name="Harder C.B."/>
            <person name="Miyauchi S."/>
            <person name="Viragh M."/>
            <person name="Kuo A."/>
            <person name="Thoen E."/>
            <person name="Andreopoulos B."/>
            <person name="Lu D."/>
            <person name="Skrede I."/>
            <person name="Drula E."/>
            <person name="Henrissat B."/>
            <person name="Morin E."/>
            <person name="Kohler A."/>
            <person name="Barry K."/>
            <person name="LaButti K."/>
            <person name="Morin E."/>
            <person name="Salamov A."/>
            <person name="Lipzen A."/>
            <person name="Mereny Z."/>
            <person name="Hegedus B."/>
            <person name="Baldrian P."/>
            <person name="Stursova M."/>
            <person name="Weitz H."/>
            <person name="Taylor A."/>
            <person name="Grigoriev I.V."/>
            <person name="Nagy L.G."/>
            <person name="Martin F."/>
            <person name="Kauserud H."/>
        </authorList>
    </citation>
    <scope>NUCLEOTIDE SEQUENCE</scope>
    <source>
        <strain evidence="1">9144</strain>
    </source>
</reference>
<dbReference type="Proteomes" id="UP001219525">
    <property type="component" value="Unassembled WGS sequence"/>
</dbReference>
<name>A0AAD6UV32_9AGAR</name>
<evidence type="ECO:0000313" key="2">
    <source>
        <dbReference type="Proteomes" id="UP001219525"/>
    </source>
</evidence>
<dbReference type="EMBL" id="JARJCW010000091">
    <property type="protein sequence ID" value="KAJ7195346.1"/>
    <property type="molecule type" value="Genomic_DNA"/>
</dbReference>
<organism evidence="1 2">
    <name type="scientific">Mycena pura</name>
    <dbReference type="NCBI Taxonomy" id="153505"/>
    <lineage>
        <taxon>Eukaryota</taxon>
        <taxon>Fungi</taxon>
        <taxon>Dikarya</taxon>
        <taxon>Basidiomycota</taxon>
        <taxon>Agaricomycotina</taxon>
        <taxon>Agaricomycetes</taxon>
        <taxon>Agaricomycetidae</taxon>
        <taxon>Agaricales</taxon>
        <taxon>Marasmiineae</taxon>
        <taxon>Mycenaceae</taxon>
        <taxon>Mycena</taxon>
    </lineage>
</organism>
<protein>
    <submittedName>
        <fullName evidence="1">Uncharacterized protein</fullName>
    </submittedName>
</protein>
<keyword evidence="2" id="KW-1185">Reference proteome</keyword>
<dbReference type="AlphaFoldDB" id="A0AAD6UV32"/>
<evidence type="ECO:0000313" key="1">
    <source>
        <dbReference type="EMBL" id="KAJ7195346.1"/>
    </source>
</evidence>
<accession>A0AAD6UV32</accession>
<proteinExistence type="predicted"/>